<evidence type="ECO:0000256" key="1">
    <source>
        <dbReference type="SAM" id="MobiDB-lite"/>
    </source>
</evidence>
<protein>
    <submittedName>
        <fullName evidence="2">Uncharacterized protein</fullName>
    </submittedName>
</protein>
<evidence type="ECO:0000313" key="2">
    <source>
        <dbReference type="EMBL" id="MDA0139412.1"/>
    </source>
</evidence>
<organism evidence="2 3">
    <name type="scientific">Solirubrobacter deserti</name>
    <dbReference type="NCBI Taxonomy" id="2282478"/>
    <lineage>
        <taxon>Bacteria</taxon>
        <taxon>Bacillati</taxon>
        <taxon>Actinomycetota</taxon>
        <taxon>Thermoleophilia</taxon>
        <taxon>Solirubrobacterales</taxon>
        <taxon>Solirubrobacteraceae</taxon>
        <taxon>Solirubrobacter</taxon>
    </lineage>
</organism>
<gene>
    <name evidence="2" type="ORF">OJ962_18055</name>
</gene>
<comment type="caution">
    <text evidence="2">The sequence shown here is derived from an EMBL/GenBank/DDBJ whole genome shotgun (WGS) entry which is preliminary data.</text>
</comment>
<name>A0ABT4RLM0_9ACTN</name>
<accession>A0ABT4RLM0</accession>
<dbReference type="RefSeq" id="WP_202958033.1">
    <property type="nucleotide sequence ID" value="NZ_JAPCID010000025.1"/>
</dbReference>
<evidence type="ECO:0000313" key="3">
    <source>
        <dbReference type="Proteomes" id="UP001147700"/>
    </source>
</evidence>
<sequence length="127" mass="13882">MTSDGSPYTRLQRAIRSGNLPLIHATAAELGWVPLRDALAILLVIDAKDEERFEAAAVRWAGRLALEARELRLDELRGAVQSLDALPDENAQRSLLMLAERAQRPFGAGGPATATRRSQQGRRRGLG</sequence>
<keyword evidence="3" id="KW-1185">Reference proteome</keyword>
<dbReference type="Proteomes" id="UP001147700">
    <property type="component" value="Unassembled WGS sequence"/>
</dbReference>
<dbReference type="EMBL" id="JAPCID010000025">
    <property type="protein sequence ID" value="MDA0139412.1"/>
    <property type="molecule type" value="Genomic_DNA"/>
</dbReference>
<proteinExistence type="predicted"/>
<reference evidence="2" key="1">
    <citation type="submission" date="2022-10" db="EMBL/GenBank/DDBJ databases">
        <title>The WGS of Solirubrobacter sp. CPCC 204708.</title>
        <authorList>
            <person name="Jiang Z."/>
        </authorList>
    </citation>
    <scope>NUCLEOTIDE SEQUENCE</scope>
    <source>
        <strain evidence="2">CPCC 204708</strain>
    </source>
</reference>
<feature type="region of interest" description="Disordered" evidence="1">
    <location>
        <begin position="102"/>
        <end position="127"/>
    </location>
</feature>